<evidence type="ECO:0000259" key="8">
    <source>
        <dbReference type="Pfam" id="PF02687"/>
    </source>
</evidence>
<accession>A0A4Q9H0S2</accession>
<organism evidence="9 10">
    <name type="scientific">Glaciihabitans arcticus</name>
    <dbReference type="NCBI Taxonomy" id="2668039"/>
    <lineage>
        <taxon>Bacteria</taxon>
        <taxon>Bacillati</taxon>
        <taxon>Actinomycetota</taxon>
        <taxon>Actinomycetes</taxon>
        <taxon>Micrococcales</taxon>
        <taxon>Microbacteriaceae</taxon>
        <taxon>Glaciihabitans</taxon>
    </lineage>
</organism>
<dbReference type="AlphaFoldDB" id="A0A4Q9H0S2"/>
<keyword evidence="3 7" id="KW-0812">Transmembrane</keyword>
<feature type="domain" description="ABC3 transporter permease C-terminal" evidence="8">
    <location>
        <begin position="934"/>
        <end position="1042"/>
    </location>
</feature>
<dbReference type="InterPro" id="IPR003838">
    <property type="entry name" value="ABC3_permease_C"/>
</dbReference>
<keyword evidence="4 7" id="KW-1133">Transmembrane helix</keyword>
<reference evidence="10" key="1">
    <citation type="submission" date="2019-02" db="EMBL/GenBank/DDBJ databases">
        <title>Glaciihabitans arcticus sp. nov., a psychrotolerant bacterium isolated from polar soil.</title>
        <authorList>
            <person name="Dahal R.H."/>
        </authorList>
    </citation>
    <scope>NUCLEOTIDE SEQUENCE [LARGE SCALE GENOMIC DNA]</scope>
    <source>
        <strain evidence="10">RP-3-7</strain>
    </source>
</reference>
<feature type="transmembrane region" description="Helical" evidence="7">
    <location>
        <begin position="434"/>
        <end position="453"/>
    </location>
</feature>
<evidence type="ECO:0000313" key="9">
    <source>
        <dbReference type="EMBL" id="TBN58300.1"/>
    </source>
</evidence>
<protein>
    <submittedName>
        <fullName evidence="9">ABC transporter permease</fullName>
    </submittedName>
</protein>
<name>A0A4Q9H0S2_9MICO</name>
<dbReference type="RefSeq" id="WP_130982407.1">
    <property type="nucleotide sequence ID" value="NZ_SISG01000001.1"/>
</dbReference>
<comment type="subcellular location">
    <subcellularLocation>
        <location evidence="1">Cell membrane</location>
        <topology evidence="1">Multi-pass membrane protein</topology>
    </subcellularLocation>
</comment>
<dbReference type="Proteomes" id="UP000294194">
    <property type="component" value="Unassembled WGS sequence"/>
</dbReference>
<dbReference type="GO" id="GO:0022857">
    <property type="term" value="F:transmembrane transporter activity"/>
    <property type="evidence" value="ECO:0007669"/>
    <property type="project" value="TreeGrafter"/>
</dbReference>
<feature type="transmembrane region" description="Helical" evidence="7">
    <location>
        <begin position="473"/>
        <end position="493"/>
    </location>
</feature>
<sequence>MKRSWLFGTLLRRTGAQWRLLAAVIAVALIAGSLITSLGLLVTATEQGGIRGALADIPESQRSIELRVIRPSLDIADVRPAMDAAVTDALAGSATTTAVGVALSGFEEVPAVGELPAIGYLGDLDGITEHAALVDGEWAAGGQDVTLPAAAAKALRLGIGDTIEVARQDVTVVGTYLANDSSESYWSRDWLHGKGNDPVYPRPDVGFYEPTNAFGPLIVAPGGLDAFFAGIAFVDVEYLPTFSAVTVEGLEPLLQRLDDANTDVPAAVTSGSEAIFYSSDVTYSIQAVAGSLVVTRSTVVVVGLLLLVLGIAAMAQIARLFVDARSSERQLMRARGASLRHIIALAFVEAVFVGAVTAAASAPLAALAYRVLAAQPPMVRAGMPVDAGLPPIAWIISGGIAAAFVSALVLPLLGRERSFVSSEQAKARPRLATGIMRSGVDVVLVILAGVAVWQLQSYRSPVASGSSLSVDPVLAAGPALVLLATALVCVRLIPAASRLVERIGEGSRGAVLALAAWEVGRRPQRATAAVLLLSLTLAVGTFGLAFLDTWRQSQVDQAELAAGAPVRVRADREVPAAQVTELERGARGAAEPVMRRTAGVGQNGTEGSSSSAILLGLSAGARELMGRGRVGEEGGDALVRVLAPNGGDATGITLPADRLTFTVQLGDASAPLSGVSGDMRAILDNGAGVLSVEPIGKVPIDGLAHEVSAGFEGVQTLVGIQARFFADNEAESPGAPIRMLVKGIPDSPTEWNPSTTDTLGLAPEIVEPPEGWQFAMDLVVPPNVSDLVVSGVGWKPYAAIPAVSTQRFADDLFLQNGAILSAEVGGASVRLSLDGIVPMVPGVATLSDLEAGSSGLGAVGSQGDTIVVDQELLARALAEQGTTDPLVDEWWLDVAPGQGAAYVSSHDGAISSEVLGTTLQEAPLRVGTQAALWLAIAAGALLAAVGFAAHSTATLRARRLELAQLRAIGFTRRRLVGLIGGESLLMAGLGALFGVGIGLLLVFLVGPLVAVSADGTPTIPAVIVQVPVVSILLLVAEMGLVLATVVLLVAGVQRFAEPAELLREGGS</sequence>
<evidence type="ECO:0000256" key="1">
    <source>
        <dbReference type="ARBA" id="ARBA00004651"/>
    </source>
</evidence>
<feature type="transmembrane region" description="Helical" evidence="7">
    <location>
        <begin position="528"/>
        <end position="547"/>
    </location>
</feature>
<proteinExistence type="inferred from homology"/>
<feature type="transmembrane region" description="Helical" evidence="7">
    <location>
        <begin position="392"/>
        <end position="413"/>
    </location>
</feature>
<dbReference type="PANTHER" id="PTHR30572:SF4">
    <property type="entry name" value="ABC TRANSPORTER PERMEASE YTRF"/>
    <property type="match status" value="1"/>
</dbReference>
<evidence type="ECO:0000256" key="5">
    <source>
        <dbReference type="ARBA" id="ARBA00023136"/>
    </source>
</evidence>
<keyword evidence="5 7" id="KW-0472">Membrane</keyword>
<dbReference type="EMBL" id="SISG01000001">
    <property type="protein sequence ID" value="TBN58300.1"/>
    <property type="molecule type" value="Genomic_DNA"/>
</dbReference>
<dbReference type="Pfam" id="PF02687">
    <property type="entry name" value="FtsX"/>
    <property type="match status" value="2"/>
</dbReference>
<evidence type="ECO:0000256" key="3">
    <source>
        <dbReference type="ARBA" id="ARBA00022692"/>
    </source>
</evidence>
<feature type="transmembrane region" description="Helical" evidence="7">
    <location>
        <begin position="299"/>
        <end position="322"/>
    </location>
</feature>
<dbReference type="InterPro" id="IPR050250">
    <property type="entry name" value="Macrolide_Exporter_MacB"/>
</dbReference>
<evidence type="ECO:0000256" key="6">
    <source>
        <dbReference type="ARBA" id="ARBA00038076"/>
    </source>
</evidence>
<evidence type="ECO:0000313" key="10">
    <source>
        <dbReference type="Proteomes" id="UP000294194"/>
    </source>
</evidence>
<comment type="caution">
    <text evidence="9">The sequence shown here is derived from an EMBL/GenBank/DDBJ whole genome shotgun (WGS) entry which is preliminary data.</text>
</comment>
<dbReference type="PANTHER" id="PTHR30572">
    <property type="entry name" value="MEMBRANE COMPONENT OF TRANSPORTER-RELATED"/>
    <property type="match status" value="1"/>
</dbReference>
<evidence type="ECO:0000256" key="7">
    <source>
        <dbReference type="SAM" id="Phobius"/>
    </source>
</evidence>
<feature type="transmembrane region" description="Helical" evidence="7">
    <location>
        <begin position="1022"/>
        <end position="1050"/>
    </location>
</feature>
<feature type="transmembrane region" description="Helical" evidence="7">
    <location>
        <begin position="984"/>
        <end position="1010"/>
    </location>
</feature>
<comment type="similarity">
    <text evidence="6">Belongs to the ABC-4 integral membrane protein family.</text>
</comment>
<keyword evidence="2" id="KW-1003">Cell membrane</keyword>
<keyword evidence="10" id="KW-1185">Reference proteome</keyword>
<evidence type="ECO:0000256" key="4">
    <source>
        <dbReference type="ARBA" id="ARBA00022989"/>
    </source>
</evidence>
<feature type="transmembrane region" description="Helical" evidence="7">
    <location>
        <begin position="20"/>
        <end position="42"/>
    </location>
</feature>
<dbReference type="GO" id="GO:0005886">
    <property type="term" value="C:plasma membrane"/>
    <property type="evidence" value="ECO:0007669"/>
    <property type="project" value="UniProtKB-SubCell"/>
</dbReference>
<evidence type="ECO:0000256" key="2">
    <source>
        <dbReference type="ARBA" id="ARBA00022475"/>
    </source>
</evidence>
<gene>
    <name evidence="9" type="ORF">EYE40_13355</name>
</gene>
<feature type="transmembrane region" description="Helical" evidence="7">
    <location>
        <begin position="930"/>
        <end position="949"/>
    </location>
</feature>
<feature type="domain" description="ABC3 transporter permease C-terminal" evidence="8">
    <location>
        <begin position="301"/>
        <end position="409"/>
    </location>
</feature>
<feature type="transmembrane region" description="Helical" evidence="7">
    <location>
        <begin position="342"/>
        <end position="372"/>
    </location>
</feature>